<dbReference type="InterPro" id="IPR052408">
    <property type="entry name" value="Exonuclease_MUT-7-like"/>
</dbReference>
<dbReference type="GO" id="GO:0003676">
    <property type="term" value="F:nucleic acid binding"/>
    <property type="evidence" value="ECO:0007669"/>
    <property type="project" value="InterPro"/>
</dbReference>
<dbReference type="PANTHER" id="PTHR47765">
    <property type="entry name" value="3'-5' EXONUCLEASE DOMAIN-CONTAINING PROTEIN"/>
    <property type="match status" value="1"/>
</dbReference>
<dbReference type="InterPro" id="IPR002562">
    <property type="entry name" value="3'-5'_exonuclease_dom"/>
</dbReference>
<dbReference type="Gene3D" id="3.30.420.10">
    <property type="entry name" value="Ribonuclease H-like superfamily/Ribonuclease H"/>
    <property type="match status" value="1"/>
</dbReference>
<dbReference type="Pfam" id="PF01612">
    <property type="entry name" value="DNA_pol_A_exo1"/>
    <property type="match status" value="1"/>
</dbReference>
<evidence type="ECO:0000259" key="1">
    <source>
        <dbReference type="Pfam" id="PF01612"/>
    </source>
</evidence>
<dbReference type="PANTHER" id="PTHR47765:SF2">
    <property type="entry name" value="EXONUCLEASE MUT-7 HOMOLOG"/>
    <property type="match status" value="1"/>
</dbReference>
<dbReference type="EMBL" id="GDKF01001669">
    <property type="protein sequence ID" value="JAT76953.1"/>
    <property type="molecule type" value="Transcribed_RNA"/>
</dbReference>
<accession>A0A1D2ADE2</accession>
<gene>
    <name evidence="2" type="ORF">g.35564</name>
</gene>
<feature type="domain" description="3'-5' exonuclease" evidence="1">
    <location>
        <begin position="385"/>
        <end position="520"/>
    </location>
</feature>
<dbReference type="GO" id="GO:0006139">
    <property type="term" value="P:nucleobase-containing compound metabolic process"/>
    <property type="evidence" value="ECO:0007669"/>
    <property type="project" value="InterPro"/>
</dbReference>
<evidence type="ECO:0000313" key="2">
    <source>
        <dbReference type="EMBL" id="JAT76953.1"/>
    </source>
</evidence>
<dbReference type="SUPFAM" id="SSF53098">
    <property type="entry name" value="Ribonuclease H-like"/>
    <property type="match status" value="1"/>
</dbReference>
<dbReference type="GO" id="GO:0008408">
    <property type="term" value="F:3'-5' exonuclease activity"/>
    <property type="evidence" value="ECO:0007669"/>
    <property type="project" value="InterPro"/>
</dbReference>
<name>A0A1D2ADE2_AUXPR</name>
<reference evidence="2" key="1">
    <citation type="submission" date="2015-08" db="EMBL/GenBank/DDBJ databases">
        <authorList>
            <person name="Babu N.S."/>
            <person name="Beckwith C.J."/>
            <person name="Beseler K.G."/>
            <person name="Brison A."/>
            <person name="Carone J.V."/>
            <person name="Caskin T.P."/>
            <person name="Diamond M."/>
            <person name="Durham M.E."/>
            <person name="Foxe J.M."/>
            <person name="Go M."/>
            <person name="Henderson B.A."/>
            <person name="Jones I.B."/>
            <person name="McGettigan J.A."/>
            <person name="Micheletti S.J."/>
            <person name="Nasrallah M.E."/>
            <person name="Ortiz D."/>
            <person name="Piller C.R."/>
            <person name="Privatt S.R."/>
            <person name="Schneider S.L."/>
            <person name="Sharp S."/>
            <person name="Smith T.C."/>
            <person name="Stanton J.D."/>
            <person name="Ullery H.E."/>
            <person name="Wilson R.J."/>
            <person name="Serrano M.G."/>
            <person name="Buck G."/>
            <person name="Lee V."/>
            <person name="Wang Y."/>
            <person name="Carvalho R."/>
            <person name="Voegtly L."/>
            <person name="Shi R."/>
            <person name="Duckworth R."/>
            <person name="Johnson A."/>
            <person name="Loviza R."/>
            <person name="Walstead R."/>
            <person name="Shah Z."/>
            <person name="Kiflezghi M."/>
            <person name="Wade K."/>
            <person name="Ball S.L."/>
            <person name="Bradley K.W."/>
            <person name="Asai D.J."/>
            <person name="Bowman C.A."/>
            <person name="Russell D.A."/>
            <person name="Pope W.H."/>
            <person name="Jacobs-Sera D."/>
            <person name="Hendrix R.W."/>
            <person name="Hatfull G.F."/>
        </authorList>
    </citation>
    <scope>NUCLEOTIDE SEQUENCE</scope>
</reference>
<sequence length="541" mass="57155">MNPQTALRGAMQRGEPIMFRITIDRLREDRRQTNHAKSQLALAFCQAPPAQAHAFALALVAECCAVGDCDESMIMCAQWALETLGKRAGADGDADGEGVGEARESLRGEALRSFLCCCADGQLKLALRVGTLFRLDLQAEMTAEERGGMARRLAEACAANAAAAGAVALLRRWPCLQLGEAVPGVLLPRLVAQGLSSLAISWAEELDGDVQTLVLHACIARNHLRSARALVSACRMGAAAQATLEAALVARLLACGAWGPALQRTGGDAGLQRRVLDAMVLAGEAELARETAAGLGLALEDDAALRAAAAERAARHLPLDLPATAVRFVDDAAGLDRVRAWLEGLAVRGARGELVVVGVDAEWQPADADVGLENGGGDGGGEHPISILQLADAERVWVLDMLRLGEREAGTALRALCDPALVKAGCGLADDVAKLAWACPALRNMRSCLDLARLRTFMGPLANKRGMLGLSSAAEAMLGKPLDKGLRMSAWQRRPLTPAQLRYAALDALVSVQIVDAIVRQNPKLGSRRGLHAYVFDAARV</sequence>
<protein>
    <recommendedName>
        <fullName evidence="1">3'-5' exonuclease domain-containing protein</fullName>
    </recommendedName>
</protein>
<dbReference type="InterPro" id="IPR036397">
    <property type="entry name" value="RNaseH_sf"/>
</dbReference>
<organism evidence="2">
    <name type="scientific">Auxenochlorella protothecoides</name>
    <name type="common">Green microalga</name>
    <name type="synonym">Chlorella protothecoides</name>
    <dbReference type="NCBI Taxonomy" id="3075"/>
    <lineage>
        <taxon>Eukaryota</taxon>
        <taxon>Viridiplantae</taxon>
        <taxon>Chlorophyta</taxon>
        <taxon>core chlorophytes</taxon>
        <taxon>Trebouxiophyceae</taxon>
        <taxon>Chlorellales</taxon>
        <taxon>Chlorellaceae</taxon>
        <taxon>Auxenochlorella</taxon>
    </lineage>
</organism>
<dbReference type="InterPro" id="IPR012337">
    <property type="entry name" value="RNaseH-like_sf"/>
</dbReference>
<dbReference type="AlphaFoldDB" id="A0A1D2ADE2"/>
<proteinExistence type="predicted"/>